<proteinExistence type="predicted"/>
<accession>A0AAW7Y749</accession>
<name>A0AAW7Y749_9GAMM</name>
<evidence type="ECO:0000313" key="2">
    <source>
        <dbReference type="Proteomes" id="UP001170624"/>
    </source>
</evidence>
<dbReference type="EMBL" id="JAUOPU010000008">
    <property type="protein sequence ID" value="MDO6542822.1"/>
    <property type="molecule type" value="Genomic_DNA"/>
</dbReference>
<dbReference type="RefSeq" id="WP_303499325.1">
    <property type="nucleotide sequence ID" value="NZ_JAUOPU010000008.1"/>
</dbReference>
<reference evidence="1" key="1">
    <citation type="submission" date="2023-07" db="EMBL/GenBank/DDBJ databases">
        <title>Genome content predicts the carbon catabolic preferences of heterotrophic bacteria.</title>
        <authorList>
            <person name="Gralka M."/>
        </authorList>
    </citation>
    <scope>NUCLEOTIDE SEQUENCE</scope>
    <source>
        <strain evidence="1">G2M05</strain>
    </source>
</reference>
<comment type="caution">
    <text evidence="1">The sequence shown here is derived from an EMBL/GenBank/DDBJ whole genome shotgun (WGS) entry which is preliminary data.</text>
</comment>
<organism evidence="1 2">
    <name type="scientific">Photobacterium sanguinicancri</name>
    <dbReference type="NCBI Taxonomy" id="875932"/>
    <lineage>
        <taxon>Bacteria</taxon>
        <taxon>Pseudomonadati</taxon>
        <taxon>Pseudomonadota</taxon>
        <taxon>Gammaproteobacteria</taxon>
        <taxon>Vibrionales</taxon>
        <taxon>Vibrionaceae</taxon>
        <taxon>Photobacterium</taxon>
    </lineage>
</organism>
<gene>
    <name evidence="1" type="ORF">Q4568_09775</name>
</gene>
<dbReference type="Proteomes" id="UP001170624">
    <property type="component" value="Unassembled WGS sequence"/>
</dbReference>
<dbReference type="AlphaFoldDB" id="A0AAW7Y749"/>
<protein>
    <submittedName>
        <fullName evidence="1">Uncharacterized protein</fullName>
    </submittedName>
</protein>
<sequence>MAWETGTAIGHSALLNLVHDFLVKLNWKIERFVAGKELIASQTPNNDAEQYYYIGFKTVESVNDDWFNWKIRTGNEYFGNVTFENMPNSSPIKYIHLWQHDISYYFIGDSRHVKVVAQVSSTTRCCYLGKINQFASIAHWPKQTACCGESDKQSARWSDNPADNYSNFQFVRGGAAHQIQWVDNTFIPIQNLYPNMNRQLSAFAASPGTYSDGSRPLLPIMVMHNTHKSMGEYIGAFFTTNENSGTMQVVTLPDKSRSFLMVQNVFRNGFNDFMALELV</sequence>
<evidence type="ECO:0000313" key="1">
    <source>
        <dbReference type="EMBL" id="MDO6542822.1"/>
    </source>
</evidence>